<comment type="caution">
    <text evidence="2">The sequence shown here is derived from an EMBL/GenBank/DDBJ whole genome shotgun (WGS) entry which is preliminary data.</text>
</comment>
<organism evidence="2 3">
    <name type="scientific">Eschrichtius robustus</name>
    <name type="common">California gray whale</name>
    <name type="synonym">Eschrichtius gibbosus</name>
    <dbReference type="NCBI Taxonomy" id="9764"/>
    <lineage>
        <taxon>Eukaryota</taxon>
        <taxon>Metazoa</taxon>
        <taxon>Chordata</taxon>
        <taxon>Craniata</taxon>
        <taxon>Vertebrata</taxon>
        <taxon>Euteleostomi</taxon>
        <taxon>Mammalia</taxon>
        <taxon>Eutheria</taxon>
        <taxon>Laurasiatheria</taxon>
        <taxon>Artiodactyla</taxon>
        <taxon>Whippomorpha</taxon>
        <taxon>Cetacea</taxon>
        <taxon>Mysticeti</taxon>
        <taxon>Eschrichtiidae</taxon>
        <taxon>Eschrichtius</taxon>
    </lineage>
</organism>
<proteinExistence type="predicted"/>
<gene>
    <name evidence="2" type="ORF">J1605_018208</name>
</gene>
<feature type="region of interest" description="Disordered" evidence="1">
    <location>
        <begin position="51"/>
        <end position="71"/>
    </location>
</feature>
<dbReference type="AlphaFoldDB" id="A0AB34HY30"/>
<name>A0AB34HY30_ESCRO</name>
<feature type="region of interest" description="Disordered" evidence="1">
    <location>
        <begin position="95"/>
        <end position="130"/>
    </location>
</feature>
<dbReference type="Proteomes" id="UP001159641">
    <property type="component" value="Unassembled WGS sequence"/>
</dbReference>
<protein>
    <submittedName>
        <fullName evidence="2">Uncharacterized protein</fullName>
    </submittedName>
</protein>
<sequence length="130" mass="13644">MAAPRVSDSAWACTSRAPRFRAKPQPAKRSVAEIEEAHLRKGAERCVCEGTEAEEAQRQVPQGATVAQTRSRGEQVLARAVLGEHGAQSWLRRAGAVEQKPLPSTPLLGAPAPAQGPSPTPASCLRGSGS</sequence>
<dbReference type="EMBL" id="JAIQCJ010000541">
    <property type="protein sequence ID" value="KAJ8796060.1"/>
    <property type="molecule type" value="Genomic_DNA"/>
</dbReference>
<reference evidence="2 3" key="1">
    <citation type="submission" date="2022-11" db="EMBL/GenBank/DDBJ databases">
        <title>Whole genome sequence of Eschrichtius robustus ER-17-0199.</title>
        <authorList>
            <person name="Bruniche-Olsen A."/>
            <person name="Black A.N."/>
            <person name="Fields C.J."/>
            <person name="Walden K."/>
            <person name="Dewoody J.A."/>
        </authorList>
    </citation>
    <scope>NUCLEOTIDE SEQUENCE [LARGE SCALE GENOMIC DNA]</scope>
    <source>
        <strain evidence="2">ER-17-0199</strain>
        <tissue evidence="2">Blubber</tissue>
    </source>
</reference>
<evidence type="ECO:0000313" key="2">
    <source>
        <dbReference type="EMBL" id="KAJ8796060.1"/>
    </source>
</evidence>
<keyword evidence="3" id="KW-1185">Reference proteome</keyword>
<feature type="compositionally biased region" description="Polar residues" evidence="1">
    <location>
        <begin position="59"/>
        <end position="70"/>
    </location>
</feature>
<evidence type="ECO:0000313" key="3">
    <source>
        <dbReference type="Proteomes" id="UP001159641"/>
    </source>
</evidence>
<accession>A0AB34HY30</accession>
<evidence type="ECO:0000256" key="1">
    <source>
        <dbReference type="SAM" id="MobiDB-lite"/>
    </source>
</evidence>